<dbReference type="Gene3D" id="1.10.10.1920">
    <property type="match status" value="1"/>
</dbReference>
<sequence>MGMAKKHMEEEREKFEIATSVAIKARVLECCEFCGTTVYQGSEDIEDAYKLRNTMYTSGELGIFESRREMTDAIKDSVESGEHSAECCFHCHEKIYGDD</sequence>
<keyword evidence="2" id="KW-1185">Reference proteome</keyword>
<organism evidence="1 2">
    <name type="scientific">Vibrio diazotrophicus</name>
    <dbReference type="NCBI Taxonomy" id="685"/>
    <lineage>
        <taxon>Bacteria</taxon>
        <taxon>Pseudomonadati</taxon>
        <taxon>Pseudomonadota</taxon>
        <taxon>Gammaproteobacteria</taxon>
        <taxon>Vibrionales</taxon>
        <taxon>Vibrionaceae</taxon>
        <taxon>Vibrio</taxon>
    </lineage>
</organism>
<reference evidence="1 2" key="1">
    <citation type="submission" date="2018-01" db="EMBL/GenBank/DDBJ databases">
        <title>Draft genome sequences of six Vibrio diazotrophicus strains isolated from deep-sea sediments of the Baltic Sea.</title>
        <authorList>
            <person name="Castillo D."/>
            <person name="Vandieken V."/>
            <person name="Chiang O."/>
            <person name="Middelboe M."/>
        </authorList>
    </citation>
    <scope>NUCLEOTIDE SEQUENCE [LARGE SCALE GENOMIC DNA]</scope>
    <source>
        <strain evidence="1 2">65.10M</strain>
    </source>
</reference>
<protein>
    <submittedName>
        <fullName evidence="1">Uncharacterized protein</fullName>
    </submittedName>
</protein>
<evidence type="ECO:0000313" key="2">
    <source>
        <dbReference type="Proteomes" id="UP000236547"/>
    </source>
</evidence>
<proteinExistence type="predicted"/>
<dbReference type="EMBL" id="POSM01000003">
    <property type="protein sequence ID" value="PNI02739.1"/>
    <property type="molecule type" value="Genomic_DNA"/>
</dbReference>
<name>A0ABX4WEX9_VIBDI</name>
<gene>
    <name evidence="1" type="ORF">C1O25_03645</name>
</gene>
<dbReference type="Pfam" id="PF20735">
    <property type="entry name" value="Lambda_ea8_5"/>
    <property type="match status" value="1"/>
</dbReference>
<accession>A0ABX4WEX9</accession>
<dbReference type="InterPro" id="IPR048532">
    <property type="entry name" value="ea8_5-like_sf"/>
</dbReference>
<evidence type="ECO:0000313" key="1">
    <source>
        <dbReference type="EMBL" id="PNI02739.1"/>
    </source>
</evidence>
<dbReference type="InterPro" id="IPR048531">
    <property type="entry name" value="ea8_5-like"/>
</dbReference>
<comment type="caution">
    <text evidence="1">The sequence shown here is derived from an EMBL/GenBank/DDBJ whole genome shotgun (WGS) entry which is preliminary data.</text>
</comment>
<dbReference type="Proteomes" id="UP000236547">
    <property type="component" value="Unassembled WGS sequence"/>
</dbReference>